<dbReference type="Pfam" id="PF01521">
    <property type="entry name" value="Fe-S_biosyn"/>
    <property type="match status" value="1"/>
</dbReference>
<name>L0GSS6_9GAMM</name>
<dbReference type="Gene3D" id="2.60.300.12">
    <property type="entry name" value="HesB-like domain"/>
    <property type="match status" value="1"/>
</dbReference>
<sequence length="107" mass="11676">MFKVTAAAAEQILKAARQGGTEGLSLRLAAARQADGAIDYRMGFDEVTEEDIRFTSEGIDVVMAPDQVPLLEQTTLDYVEMEPGTYHFIFLNPLDPNYVPPEGDAPG</sequence>
<evidence type="ECO:0000313" key="2">
    <source>
        <dbReference type="EMBL" id="AGA89031.1"/>
    </source>
</evidence>
<proteinExistence type="predicted"/>
<organism evidence="2 3">
    <name type="scientific">Thioflavicoccus mobilis 8321</name>
    <dbReference type="NCBI Taxonomy" id="765912"/>
    <lineage>
        <taxon>Bacteria</taxon>
        <taxon>Pseudomonadati</taxon>
        <taxon>Pseudomonadota</taxon>
        <taxon>Gammaproteobacteria</taxon>
        <taxon>Chromatiales</taxon>
        <taxon>Chromatiaceae</taxon>
        <taxon>Thioflavicoccus</taxon>
    </lineage>
</organism>
<dbReference type="HOGENOM" id="CLU_164828_0_0_6"/>
<accession>L0GSS6</accession>
<dbReference type="InterPro" id="IPR035903">
    <property type="entry name" value="HesB-like_dom_sf"/>
</dbReference>
<dbReference type="InterPro" id="IPR000361">
    <property type="entry name" value="ATAP_core_dom"/>
</dbReference>
<gene>
    <name evidence="2" type="ORF">Thimo_0156</name>
</gene>
<dbReference type="eggNOG" id="COG0316">
    <property type="taxonomic scope" value="Bacteria"/>
</dbReference>
<evidence type="ECO:0000313" key="3">
    <source>
        <dbReference type="Proteomes" id="UP000010816"/>
    </source>
</evidence>
<evidence type="ECO:0000259" key="1">
    <source>
        <dbReference type="Pfam" id="PF01521"/>
    </source>
</evidence>
<dbReference type="OrthoDB" id="9795497at2"/>
<dbReference type="EMBL" id="CP003051">
    <property type="protein sequence ID" value="AGA89031.1"/>
    <property type="molecule type" value="Genomic_DNA"/>
</dbReference>
<dbReference type="KEGG" id="tmb:Thimo_0156"/>
<dbReference type="RefSeq" id="WP_015279181.1">
    <property type="nucleotide sequence ID" value="NC_019940.1"/>
</dbReference>
<feature type="domain" description="Core" evidence="1">
    <location>
        <begin position="2"/>
        <end position="81"/>
    </location>
</feature>
<reference evidence="2 3" key="1">
    <citation type="submission" date="2011-09" db="EMBL/GenBank/DDBJ databases">
        <title>Complete sequence of chromosome of Thioflavicoccus mobilis 8321.</title>
        <authorList>
            <consortium name="US DOE Joint Genome Institute"/>
            <person name="Lucas S."/>
            <person name="Han J."/>
            <person name="Lapidus A."/>
            <person name="Cheng J.-F."/>
            <person name="Goodwin L."/>
            <person name="Pitluck S."/>
            <person name="Peters L."/>
            <person name="Ovchinnikova G."/>
            <person name="Lu M."/>
            <person name="Detter J.C."/>
            <person name="Han C."/>
            <person name="Tapia R."/>
            <person name="Land M."/>
            <person name="Hauser L."/>
            <person name="Kyrpides N."/>
            <person name="Ivanova N."/>
            <person name="Pagani I."/>
            <person name="Vogl K."/>
            <person name="Liu Z."/>
            <person name="Imhoff J."/>
            <person name="Thiel V."/>
            <person name="Frigaard N.-U."/>
            <person name="Bryant D."/>
            <person name="Woyke T."/>
        </authorList>
    </citation>
    <scope>NUCLEOTIDE SEQUENCE [LARGE SCALE GENOMIC DNA]</scope>
    <source>
        <strain evidence="2 3">8321</strain>
    </source>
</reference>
<protein>
    <recommendedName>
        <fullName evidence="1">Core domain-containing protein</fullName>
    </recommendedName>
</protein>
<dbReference type="SUPFAM" id="SSF89360">
    <property type="entry name" value="HesB-like domain"/>
    <property type="match status" value="1"/>
</dbReference>
<keyword evidence="3" id="KW-1185">Reference proteome</keyword>
<dbReference type="STRING" id="765912.Thimo_0156"/>
<dbReference type="Proteomes" id="UP000010816">
    <property type="component" value="Chromosome"/>
</dbReference>
<dbReference type="AlphaFoldDB" id="L0GSS6"/>